<dbReference type="PROSITE" id="PS00463">
    <property type="entry name" value="ZN2_CY6_FUNGAL_1"/>
    <property type="match status" value="1"/>
</dbReference>
<dbReference type="PANTHER" id="PTHR47785">
    <property type="entry name" value="ZN(II)2CYS6 TRANSCRIPTION FACTOR (EUROFUNG)-RELATED-RELATED"/>
    <property type="match status" value="1"/>
</dbReference>
<gene>
    <name evidence="4" type="ORF">K469DRAFT_687506</name>
</gene>
<reference evidence="4" key="1">
    <citation type="journal article" date="2020" name="Stud. Mycol.">
        <title>101 Dothideomycetes genomes: a test case for predicting lifestyles and emergence of pathogens.</title>
        <authorList>
            <person name="Haridas S."/>
            <person name="Albert R."/>
            <person name="Binder M."/>
            <person name="Bloem J."/>
            <person name="Labutti K."/>
            <person name="Salamov A."/>
            <person name="Andreopoulos B."/>
            <person name="Baker S."/>
            <person name="Barry K."/>
            <person name="Bills G."/>
            <person name="Bluhm B."/>
            <person name="Cannon C."/>
            <person name="Castanera R."/>
            <person name="Culley D."/>
            <person name="Daum C."/>
            <person name="Ezra D."/>
            <person name="Gonzalez J."/>
            <person name="Henrissat B."/>
            <person name="Kuo A."/>
            <person name="Liang C."/>
            <person name="Lipzen A."/>
            <person name="Lutzoni F."/>
            <person name="Magnuson J."/>
            <person name="Mondo S."/>
            <person name="Nolan M."/>
            <person name="Ohm R."/>
            <person name="Pangilinan J."/>
            <person name="Park H.-J."/>
            <person name="Ramirez L."/>
            <person name="Alfaro M."/>
            <person name="Sun H."/>
            <person name="Tritt A."/>
            <person name="Yoshinaga Y."/>
            <person name="Zwiers L.-H."/>
            <person name="Turgeon B."/>
            <person name="Goodwin S."/>
            <person name="Spatafora J."/>
            <person name="Crous P."/>
            <person name="Grigoriev I."/>
        </authorList>
    </citation>
    <scope>NUCLEOTIDE SEQUENCE</scope>
    <source>
        <strain evidence="4">CBS 207.26</strain>
    </source>
</reference>
<sequence>MDRQPPANSSSNAPKRSHESRVFYPRKRALVACQVCRRKKTKCNNVRPTCGSCQELKIECHYSDSKFDNSTYDPASIEILEQIGHVTRLLEAQNAYLLGMAPNLLHAKHVFSPPPSNDLTNDDASPPFTFAIATIQDPNDGNHHYEPRDEAVLLSESLEFAETAVGKCEDVLEWLIFEGKFHRSETETLIFNPELAREDQPGSILSVNCDPDRRSTPSRGI</sequence>
<dbReference type="Pfam" id="PF00172">
    <property type="entry name" value="Zn_clus"/>
    <property type="match status" value="1"/>
</dbReference>
<accession>A0A6A6E4L0</accession>
<dbReference type="PROSITE" id="PS50048">
    <property type="entry name" value="ZN2_CY6_FUNGAL_2"/>
    <property type="match status" value="1"/>
</dbReference>
<feature type="domain" description="Zn(2)-C6 fungal-type" evidence="3">
    <location>
        <begin position="32"/>
        <end position="62"/>
    </location>
</feature>
<dbReference type="InterPro" id="IPR036864">
    <property type="entry name" value="Zn2-C6_fun-type_DNA-bd_sf"/>
</dbReference>
<feature type="region of interest" description="Disordered" evidence="2">
    <location>
        <begin position="201"/>
        <end position="221"/>
    </location>
</feature>
<feature type="region of interest" description="Disordered" evidence="2">
    <location>
        <begin position="1"/>
        <end position="21"/>
    </location>
</feature>
<evidence type="ECO:0000313" key="5">
    <source>
        <dbReference type="Proteomes" id="UP000800200"/>
    </source>
</evidence>
<dbReference type="SMART" id="SM00066">
    <property type="entry name" value="GAL4"/>
    <property type="match status" value="1"/>
</dbReference>
<keyword evidence="5" id="KW-1185">Reference proteome</keyword>
<dbReference type="EMBL" id="ML994631">
    <property type="protein sequence ID" value="KAF2186103.1"/>
    <property type="molecule type" value="Genomic_DNA"/>
</dbReference>
<protein>
    <recommendedName>
        <fullName evidence="3">Zn(2)-C6 fungal-type domain-containing protein</fullName>
    </recommendedName>
</protein>
<feature type="compositionally biased region" description="Polar residues" evidence="2">
    <location>
        <begin position="1"/>
        <end position="14"/>
    </location>
</feature>
<organism evidence="4 5">
    <name type="scientific">Zopfia rhizophila CBS 207.26</name>
    <dbReference type="NCBI Taxonomy" id="1314779"/>
    <lineage>
        <taxon>Eukaryota</taxon>
        <taxon>Fungi</taxon>
        <taxon>Dikarya</taxon>
        <taxon>Ascomycota</taxon>
        <taxon>Pezizomycotina</taxon>
        <taxon>Dothideomycetes</taxon>
        <taxon>Dothideomycetes incertae sedis</taxon>
        <taxon>Zopfiaceae</taxon>
        <taxon>Zopfia</taxon>
    </lineage>
</organism>
<dbReference type="PANTHER" id="PTHR47785:SF5">
    <property type="entry name" value="ZN(II)2CYS6 TRANSCRIPTION FACTOR (EUROFUNG)"/>
    <property type="match status" value="1"/>
</dbReference>
<evidence type="ECO:0000259" key="3">
    <source>
        <dbReference type="PROSITE" id="PS50048"/>
    </source>
</evidence>
<evidence type="ECO:0000313" key="4">
    <source>
        <dbReference type="EMBL" id="KAF2186103.1"/>
    </source>
</evidence>
<dbReference type="Gene3D" id="4.10.240.10">
    <property type="entry name" value="Zn(2)-C6 fungal-type DNA-binding domain"/>
    <property type="match status" value="1"/>
</dbReference>
<dbReference type="GO" id="GO:0000981">
    <property type="term" value="F:DNA-binding transcription factor activity, RNA polymerase II-specific"/>
    <property type="evidence" value="ECO:0007669"/>
    <property type="project" value="InterPro"/>
</dbReference>
<name>A0A6A6E4L0_9PEZI</name>
<evidence type="ECO:0000256" key="1">
    <source>
        <dbReference type="ARBA" id="ARBA00023242"/>
    </source>
</evidence>
<dbReference type="GO" id="GO:0008270">
    <property type="term" value="F:zinc ion binding"/>
    <property type="evidence" value="ECO:0007669"/>
    <property type="project" value="InterPro"/>
</dbReference>
<dbReference type="InterPro" id="IPR001138">
    <property type="entry name" value="Zn2Cys6_DnaBD"/>
</dbReference>
<dbReference type="SUPFAM" id="SSF57701">
    <property type="entry name" value="Zn2/Cys6 DNA-binding domain"/>
    <property type="match status" value="1"/>
</dbReference>
<dbReference type="OrthoDB" id="4356994at2759"/>
<evidence type="ECO:0000256" key="2">
    <source>
        <dbReference type="SAM" id="MobiDB-lite"/>
    </source>
</evidence>
<dbReference type="Proteomes" id="UP000800200">
    <property type="component" value="Unassembled WGS sequence"/>
</dbReference>
<dbReference type="CDD" id="cd00067">
    <property type="entry name" value="GAL4"/>
    <property type="match status" value="1"/>
</dbReference>
<keyword evidence="1" id="KW-0539">Nucleus</keyword>
<dbReference type="AlphaFoldDB" id="A0A6A6E4L0"/>
<proteinExistence type="predicted"/>
<dbReference type="InterPro" id="IPR053181">
    <property type="entry name" value="EcdB-like_regulator"/>
</dbReference>